<organism evidence="2 3">
    <name type="scientific">Purpureocillium lilacinum</name>
    <name type="common">Paecilomyces lilacinus</name>
    <dbReference type="NCBI Taxonomy" id="33203"/>
    <lineage>
        <taxon>Eukaryota</taxon>
        <taxon>Fungi</taxon>
        <taxon>Dikarya</taxon>
        <taxon>Ascomycota</taxon>
        <taxon>Pezizomycotina</taxon>
        <taxon>Sordariomycetes</taxon>
        <taxon>Hypocreomycetidae</taxon>
        <taxon>Hypocreales</taxon>
        <taxon>Ophiocordycipitaceae</taxon>
        <taxon>Purpureocillium</taxon>
    </lineage>
</organism>
<protein>
    <submittedName>
        <fullName evidence="2">Uncharacterized protein</fullName>
    </submittedName>
</protein>
<evidence type="ECO:0000313" key="3">
    <source>
        <dbReference type="Proteomes" id="UP001287286"/>
    </source>
</evidence>
<proteinExistence type="predicted"/>
<evidence type="ECO:0000313" key="2">
    <source>
        <dbReference type="EMBL" id="KAK4087154.1"/>
    </source>
</evidence>
<dbReference type="EMBL" id="JAWRVI010000034">
    <property type="protein sequence ID" value="KAK4087154.1"/>
    <property type="molecule type" value="Genomic_DNA"/>
</dbReference>
<keyword evidence="3" id="KW-1185">Reference proteome</keyword>
<name>A0ABR0BT37_PURLI</name>
<reference evidence="2 3" key="1">
    <citation type="journal article" date="2024" name="Microbiol. Resour. Announc.">
        <title>Genome annotations for the ascomycete fungi Trichoderma harzianum, Trichoderma aggressivum, and Purpureocillium lilacinum.</title>
        <authorList>
            <person name="Beijen E.P.W."/>
            <person name="Ohm R.A."/>
        </authorList>
    </citation>
    <scope>NUCLEOTIDE SEQUENCE [LARGE SCALE GENOMIC DNA]</scope>
    <source>
        <strain evidence="2 3">CBS 150709</strain>
    </source>
</reference>
<feature type="region of interest" description="Disordered" evidence="1">
    <location>
        <begin position="100"/>
        <end position="119"/>
    </location>
</feature>
<accession>A0ABR0BT37</accession>
<evidence type="ECO:0000256" key="1">
    <source>
        <dbReference type="SAM" id="MobiDB-lite"/>
    </source>
</evidence>
<sequence length="158" mass="17635">MGMGWPIPSHPPSRAYHRPVPAWLRLRNPPRTDKNVPFAHCHYEVPTQEMRRAKCKRKVLPAWRKFLAGWLRLERGEAAGGSYGGLGRCQHTDKIAPRSCTEHVRHSASSTSQSRKEGTCPLPQRVSRFTFSPLARACSRAAVPVSCARGLEASTIVL</sequence>
<dbReference type="Proteomes" id="UP001287286">
    <property type="component" value="Unassembled WGS sequence"/>
</dbReference>
<comment type="caution">
    <text evidence="2">The sequence shown here is derived from an EMBL/GenBank/DDBJ whole genome shotgun (WGS) entry which is preliminary data.</text>
</comment>
<gene>
    <name evidence="2" type="ORF">Purlil1_8452</name>
</gene>